<evidence type="ECO:0000313" key="4">
    <source>
        <dbReference type="EMBL" id="AGS40455.1"/>
    </source>
</evidence>
<reference evidence="4 5" key="1">
    <citation type="submission" date="2013-05" db="EMBL/GenBank/DDBJ databases">
        <title>Between feast and famine: a lifestyle of most important marine PAH-degrading bacterium Cycloclasticus sp. 7ME.</title>
        <authorList>
            <person name="Yakimov M.M."/>
            <person name="Messina E."/>
            <person name="Genovese M."/>
            <person name="Denaro R."/>
            <person name="Crisafi F."/>
            <person name="Russo D."/>
            <person name="Cappello S."/>
            <person name="Santisi S."/>
            <person name="Smedile F."/>
            <person name="Golyshina O.V."/>
            <person name="Tran H."/>
            <person name="Pieper D.H."/>
            <person name="Golyshin P.N."/>
            <person name="Giuliano L."/>
        </authorList>
    </citation>
    <scope>NUCLEOTIDE SEQUENCE [LARGE SCALE GENOMIC DNA]</scope>
    <source>
        <strain evidence="4 5">78-ME</strain>
    </source>
</reference>
<accession>S5TZ17</accession>
<protein>
    <submittedName>
        <fullName evidence="4">Chemotaxis protein CheY</fullName>
    </submittedName>
</protein>
<evidence type="ECO:0000256" key="1">
    <source>
        <dbReference type="ARBA" id="ARBA00022553"/>
    </source>
</evidence>
<dbReference type="GO" id="GO:0000160">
    <property type="term" value="P:phosphorelay signal transduction system"/>
    <property type="evidence" value="ECO:0007669"/>
    <property type="project" value="InterPro"/>
</dbReference>
<evidence type="ECO:0000256" key="2">
    <source>
        <dbReference type="PROSITE-ProRule" id="PRU00169"/>
    </source>
</evidence>
<dbReference type="PROSITE" id="PS50110">
    <property type="entry name" value="RESPONSE_REGULATORY"/>
    <property type="match status" value="1"/>
</dbReference>
<dbReference type="CDD" id="cd17546">
    <property type="entry name" value="REC_hyHK_CKI1_RcsC-like"/>
    <property type="match status" value="1"/>
</dbReference>
<proteinExistence type="predicted"/>
<dbReference type="Pfam" id="PF00072">
    <property type="entry name" value="Response_reg"/>
    <property type="match status" value="1"/>
</dbReference>
<feature type="domain" description="Response regulatory" evidence="3">
    <location>
        <begin position="4"/>
        <end position="122"/>
    </location>
</feature>
<organism evidence="4 5">
    <name type="scientific">Cycloclasticus zancles 78-ME</name>
    <dbReference type="NCBI Taxonomy" id="1198232"/>
    <lineage>
        <taxon>Bacteria</taxon>
        <taxon>Pseudomonadati</taxon>
        <taxon>Pseudomonadota</taxon>
        <taxon>Gammaproteobacteria</taxon>
        <taxon>Thiotrichales</taxon>
        <taxon>Piscirickettsiaceae</taxon>
        <taxon>Cycloclasticus</taxon>
    </lineage>
</organism>
<dbReference type="SUPFAM" id="SSF52172">
    <property type="entry name" value="CheY-like"/>
    <property type="match status" value="1"/>
</dbReference>
<sequence>MTLKILLVEDNEMNRDMLSRRLYRKGYHMILAEDGQQGIELALSVSPDVILMDMNLPIIDGWQATKTIRKHEKPLGKHTPIIAVTSHAMTSDQEKAINAGCDHYEPKPINLDQLIEKIELLHAMYQSKNAEKSCDETQP</sequence>
<gene>
    <name evidence="4" type="ORF">CYCME_2141</name>
</gene>
<dbReference type="EMBL" id="CP005996">
    <property type="protein sequence ID" value="AGS40455.1"/>
    <property type="molecule type" value="Genomic_DNA"/>
</dbReference>
<evidence type="ECO:0000313" key="5">
    <source>
        <dbReference type="Proteomes" id="UP000015380"/>
    </source>
</evidence>
<dbReference type="AlphaFoldDB" id="S5TZ17"/>
<dbReference type="SMART" id="SM00448">
    <property type="entry name" value="REC"/>
    <property type="match status" value="1"/>
</dbReference>
<dbReference type="PATRIC" id="fig|1198232.3.peg.2109"/>
<dbReference type="HOGENOM" id="CLU_000445_69_17_6"/>
<reference evidence="5" key="2">
    <citation type="journal article" date="2016" name="Environ. Microbiol. Rep.">
        <title>Analysis of defence systems and a conjugative IncP-1 plasmid in the marine polyaromatic hydrocarbons-degrading bacterium Cycloclasticus sp. 78-ME.</title>
        <authorList>
            <person name="Yakimov M.M."/>
            <person name="Crisafi F."/>
            <person name="Messina E."/>
            <person name="Smedile F."/>
            <person name="Lopatina A."/>
            <person name="Denaro R."/>
            <person name="Pieper D.H."/>
            <person name="Golyshin P.N."/>
            <person name="Giuliano L."/>
        </authorList>
    </citation>
    <scope>NUCLEOTIDE SEQUENCE [LARGE SCALE GENOMIC DNA]</scope>
    <source>
        <strain evidence="5">78-ME</strain>
    </source>
</reference>
<dbReference type="Proteomes" id="UP000015380">
    <property type="component" value="Chromosome"/>
</dbReference>
<dbReference type="PANTHER" id="PTHR45339">
    <property type="entry name" value="HYBRID SIGNAL TRANSDUCTION HISTIDINE KINASE J"/>
    <property type="match status" value="1"/>
</dbReference>
<dbReference type="PANTHER" id="PTHR45339:SF5">
    <property type="entry name" value="HISTIDINE KINASE"/>
    <property type="match status" value="1"/>
</dbReference>
<evidence type="ECO:0000259" key="3">
    <source>
        <dbReference type="PROSITE" id="PS50110"/>
    </source>
</evidence>
<dbReference type="InterPro" id="IPR001789">
    <property type="entry name" value="Sig_transdc_resp-reg_receiver"/>
</dbReference>
<dbReference type="InterPro" id="IPR011006">
    <property type="entry name" value="CheY-like_superfamily"/>
</dbReference>
<keyword evidence="1 2" id="KW-0597">Phosphoprotein</keyword>
<name>S5TZ17_9GAMM</name>
<dbReference type="KEGG" id="cza:CYCME_2141"/>
<feature type="modified residue" description="4-aspartylphosphate" evidence="2">
    <location>
        <position position="53"/>
    </location>
</feature>
<dbReference type="Gene3D" id="3.40.50.2300">
    <property type="match status" value="1"/>
</dbReference>
<keyword evidence="5" id="KW-1185">Reference proteome</keyword>
<dbReference type="eggNOG" id="COG0745">
    <property type="taxonomic scope" value="Bacteria"/>
</dbReference>